<protein>
    <recommendedName>
        <fullName evidence="3">Alanyl-tRNA synthetase</fullName>
    </recommendedName>
</protein>
<dbReference type="GO" id="GO:0006399">
    <property type="term" value="P:tRNA metabolic process"/>
    <property type="evidence" value="ECO:0007669"/>
    <property type="project" value="UniProtKB-ARBA"/>
</dbReference>
<dbReference type="GeneID" id="41598508"/>
<dbReference type="AlphaFoldDB" id="A0A075MUP8"/>
<dbReference type="KEGG" id="nev:NTE_02823"/>
<dbReference type="GO" id="GO:0140101">
    <property type="term" value="F:catalytic activity, acting on a tRNA"/>
    <property type="evidence" value="ECO:0007669"/>
    <property type="project" value="UniProtKB-ARBA"/>
</dbReference>
<dbReference type="GO" id="GO:0000166">
    <property type="term" value="F:nucleotide binding"/>
    <property type="evidence" value="ECO:0007669"/>
    <property type="project" value="InterPro"/>
</dbReference>
<dbReference type="Proteomes" id="UP000028194">
    <property type="component" value="Chromosome"/>
</dbReference>
<organism evidence="1 2">
    <name type="scientific">Candidatus Nitrososphaera evergladensis SR1</name>
    <dbReference type="NCBI Taxonomy" id="1459636"/>
    <lineage>
        <taxon>Archaea</taxon>
        <taxon>Nitrososphaerota</taxon>
        <taxon>Nitrososphaeria</taxon>
        <taxon>Nitrososphaerales</taxon>
        <taxon>Nitrososphaeraceae</taxon>
        <taxon>Nitrososphaera</taxon>
    </lineage>
</organism>
<dbReference type="Gene3D" id="3.30.980.10">
    <property type="entry name" value="Threonyl-trna Synthetase, Chain A, domain 2"/>
    <property type="match status" value="1"/>
</dbReference>
<evidence type="ECO:0000313" key="1">
    <source>
        <dbReference type="EMBL" id="AIF84863.1"/>
    </source>
</evidence>
<dbReference type="HOGENOM" id="CLU_893161_0_0_2"/>
<accession>A0A075MUP8</accession>
<dbReference type="InterPro" id="IPR018163">
    <property type="entry name" value="Thr/Ala-tRNA-synth_IIc_edit"/>
</dbReference>
<dbReference type="EMBL" id="CP007174">
    <property type="protein sequence ID" value="AIF84863.1"/>
    <property type="molecule type" value="Genomic_DNA"/>
</dbReference>
<gene>
    <name evidence="1" type="ORF">NTE_02823</name>
</gene>
<evidence type="ECO:0008006" key="3">
    <source>
        <dbReference type="Google" id="ProtNLM"/>
    </source>
</evidence>
<dbReference type="STRING" id="1459636.NTE_02823"/>
<dbReference type="RefSeq" id="WP_148701365.1">
    <property type="nucleotide sequence ID" value="NZ_CP007174.1"/>
</dbReference>
<proteinExistence type="predicted"/>
<dbReference type="eggNOG" id="arCOG01255">
    <property type="taxonomic scope" value="Archaea"/>
</dbReference>
<dbReference type="OrthoDB" id="11392at2157"/>
<dbReference type="Gene3D" id="3.10.310.40">
    <property type="match status" value="1"/>
</dbReference>
<keyword evidence="2" id="KW-1185">Reference proteome</keyword>
<sequence length="330" mass="35647">MEGEKATMVAAAHTAEHAFIGALQKILGRTLQVRKVEHNKKDGGNTAFIAISQLDIDTIVRAEVMVNALIEEGREVTTRTYPSLGEARNANPSLRANEQRISGEVRVVEIAGHDVTACAMEHVGNLQECGFFLVTRLSRSGSEYEVDFAVGRHAKDTAVSLSAKMIKVCGELGANLNTVENTARKVRLEGESAFKKLKALSMEKLRSMVPAENNNSKIRVYSGVFSGLADESLQEFAGEKIAEPNAVVVIANKNNNAAGAESDDNNNAYFIFARNEAMENIDLDCNKVFREAAGADGRGGGKPHFVTGVVKKEKAEEIIRKISGGVLQLS</sequence>
<dbReference type="SUPFAM" id="SSF55186">
    <property type="entry name" value="ThrRS/AlaRS common domain"/>
    <property type="match status" value="1"/>
</dbReference>
<name>A0A075MUP8_9ARCH</name>
<reference evidence="1 2" key="1">
    <citation type="journal article" date="2014" name="PLoS ONE">
        <title>Genome Sequence of Candidatus Nitrososphaera evergladensis from Group I.1b Enriched from Everglades Soil Reveals Novel Genomic Features of the Ammonia-Oxidizing Archaea.</title>
        <authorList>
            <person name="Zhalnina K.V."/>
            <person name="Dias R."/>
            <person name="Leonard M.T."/>
            <person name="Dorr de Quadros P."/>
            <person name="Camargo F.A."/>
            <person name="Drew J.C."/>
            <person name="Farmerie W.G."/>
            <person name="Daroub S.H."/>
            <person name="Triplett E.W."/>
        </authorList>
    </citation>
    <scope>NUCLEOTIDE SEQUENCE [LARGE SCALE GENOMIC DNA]</scope>
    <source>
        <strain evidence="1 2">SR1</strain>
    </source>
</reference>
<evidence type="ECO:0000313" key="2">
    <source>
        <dbReference type="Proteomes" id="UP000028194"/>
    </source>
</evidence>